<evidence type="ECO:0000313" key="2">
    <source>
        <dbReference type="EMBL" id="CAG5076997.1"/>
    </source>
</evidence>
<evidence type="ECO:0000259" key="1">
    <source>
        <dbReference type="Pfam" id="PF08818"/>
    </source>
</evidence>
<dbReference type="AlphaFoldDB" id="A0A916JJ86"/>
<proteinExistence type="predicted"/>
<dbReference type="SUPFAM" id="SSF159888">
    <property type="entry name" value="YdhG-like"/>
    <property type="match status" value="1"/>
</dbReference>
<reference evidence="2" key="1">
    <citation type="submission" date="2021-04" db="EMBL/GenBank/DDBJ databases">
        <authorList>
            <person name="Rodrigo-Torres L."/>
            <person name="Arahal R. D."/>
            <person name="Lucena T."/>
        </authorList>
    </citation>
    <scope>NUCLEOTIDE SEQUENCE</scope>
    <source>
        <strain evidence="2">AS29M-1</strain>
    </source>
</reference>
<dbReference type="InterPro" id="IPR014922">
    <property type="entry name" value="YdhG-like"/>
</dbReference>
<dbReference type="RefSeq" id="WP_258540505.1">
    <property type="nucleotide sequence ID" value="NZ_OU015584.1"/>
</dbReference>
<dbReference type="Pfam" id="PF13376">
    <property type="entry name" value="OmdA"/>
    <property type="match status" value="1"/>
</dbReference>
<feature type="domain" description="YdhG-like" evidence="1">
    <location>
        <begin position="21"/>
        <end position="114"/>
    </location>
</feature>
<dbReference type="Gene3D" id="3.90.1150.200">
    <property type="match status" value="1"/>
</dbReference>
<dbReference type="Proteomes" id="UP000683507">
    <property type="component" value="Chromosome"/>
</dbReference>
<sequence>MTEKVQKAIDKILSDKSAEIKELFMEIREILANHDDRLTEGVKWGMPSYDCKTIVAGLGGFKNHVSIWFHKGAIMKDELGLFVPGESKEMRQIKYEPGDEINVEGIKVYLDEAIELNVAGIKIAKAKSKAEKVFVDSSDFMEQLVKHKEASAFFNGLTTSQQNNFTSYIEEAKQEATKQKRIARSIERLSKGFKTTY</sequence>
<keyword evidence="3" id="KW-1185">Reference proteome</keyword>
<evidence type="ECO:0000313" key="3">
    <source>
        <dbReference type="Proteomes" id="UP000683507"/>
    </source>
</evidence>
<dbReference type="EMBL" id="OU015584">
    <property type="protein sequence ID" value="CAG5076997.1"/>
    <property type="molecule type" value="Genomic_DNA"/>
</dbReference>
<name>A0A916JJ86_9FLAO</name>
<dbReference type="Pfam" id="PF08818">
    <property type="entry name" value="DUF1801"/>
    <property type="match status" value="1"/>
</dbReference>
<protein>
    <recommendedName>
        <fullName evidence="1">YdhG-like domain-containing protein</fullName>
    </recommendedName>
</protein>
<accession>A0A916JJ86</accession>
<organism evidence="2 3">
    <name type="scientific">Parvicella tangerina</name>
    <dbReference type="NCBI Taxonomy" id="2829795"/>
    <lineage>
        <taxon>Bacteria</taxon>
        <taxon>Pseudomonadati</taxon>
        <taxon>Bacteroidota</taxon>
        <taxon>Flavobacteriia</taxon>
        <taxon>Flavobacteriales</taxon>
        <taxon>Parvicellaceae</taxon>
        <taxon>Parvicella</taxon>
    </lineage>
</organism>
<gene>
    <name evidence="2" type="ORF">CRYO30217_00266</name>
</gene>
<dbReference type="KEGG" id="ptan:CRYO30217_00266"/>